<dbReference type="EMBL" id="JAJCIS010000002">
    <property type="protein sequence ID" value="MCB7386853.1"/>
    <property type="molecule type" value="Genomic_DNA"/>
</dbReference>
<keyword evidence="3" id="KW-1185">Reference proteome</keyword>
<keyword evidence="1" id="KW-1133">Transmembrane helix</keyword>
<evidence type="ECO:0000256" key="1">
    <source>
        <dbReference type="SAM" id="Phobius"/>
    </source>
</evidence>
<dbReference type="Proteomes" id="UP001299546">
    <property type="component" value="Unassembled WGS sequence"/>
</dbReference>
<feature type="transmembrane region" description="Helical" evidence="1">
    <location>
        <begin position="47"/>
        <end position="67"/>
    </location>
</feature>
<proteinExistence type="predicted"/>
<dbReference type="RefSeq" id="WP_066736180.1">
    <property type="nucleotide sequence ID" value="NZ_JAJCIQ010000002.1"/>
</dbReference>
<reference evidence="2 3" key="1">
    <citation type="submission" date="2021-10" db="EMBL/GenBank/DDBJ databases">
        <title>Collection of gut derived symbiotic bacterial strains cultured from healthy donors.</title>
        <authorList>
            <person name="Lin H."/>
            <person name="Littmann E."/>
            <person name="Kohout C."/>
            <person name="Pamer E.G."/>
        </authorList>
    </citation>
    <scope>NUCLEOTIDE SEQUENCE [LARGE SCALE GENOMIC DNA]</scope>
    <source>
        <strain evidence="2 3">DFI.1.165</strain>
    </source>
</reference>
<evidence type="ECO:0000313" key="2">
    <source>
        <dbReference type="EMBL" id="MCB7386853.1"/>
    </source>
</evidence>
<evidence type="ECO:0008006" key="4">
    <source>
        <dbReference type="Google" id="ProtNLM"/>
    </source>
</evidence>
<protein>
    <recommendedName>
        <fullName evidence="4">DUF4179 domain-containing protein</fullName>
    </recommendedName>
</protein>
<name>A0ABS8DEL4_9FIRM</name>
<comment type="caution">
    <text evidence="2">The sequence shown here is derived from an EMBL/GenBank/DDBJ whole genome shotgun (WGS) entry which is preliminary data.</text>
</comment>
<evidence type="ECO:0000313" key="3">
    <source>
        <dbReference type="Proteomes" id="UP001299546"/>
    </source>
</evidence>
<keyword evidence="1" id="KW-0812">Transmembrane</keyword>
<sequence length="385" mass="43881">MKKNIYMLLNDVSTDTASYPDTKLTEAELHRYRQNLKKRMGNKRRKIVCTALALAACAALAITLVYFRPMAQRMRASTSTVTYSLSAMLGVSGELEEQVLHIGEIQRLQDLSVTLNTVAADDEELVIYTTQVFDDAGKVPRLSMASWGRAYNDEFKETGSNLAVPVKTGTSERPQYKEWQYEDDCIPVQRVWINGEELKCDVTGEGTATQKGVIQDVARYNFPVSDLTFPAEVKVEVYRDIKQEHPGAVFEFVLEEDMIIPNEKDIQMDTLLELPDGETLTIKRFTYNSLGMKIFAEYKKTWRHLEEDGWRIALRSREVNGHTEFFEEYPISDKEVVFIPLTGNMLAEVGTFDKWELEAAVYKRVDGQEGPSREKLDTVVTIPLK</sequence>
<accession>A0ABS8DEL4</accession>
<keyword evidence="1" id="KW-0472">Membrane</keyword>
<gene>
    <name evidence="2" type="ORF">LIZ65_06085</name>
</gene>
<organism evidence="2 3">
    <name type="scientific">Bariatricus massiliensis</name>
    <dbReference type="NCBI Taxonomy" id="1745713"/>
    <lineage>
        <taxon>Bacteria</taxon>
        <taxon>Bacillati</taxon>
        <taxon>Bacillota</taxon>
        <taxon>Clostridia</taxon>
        <taxon>Lachnospirales</taxon>
        <taxon>Lachnospiraceae</taxon>
        <taxon>Bariatricus</taxon>
    </lineage>
</organism>